<reference evidence="2 3" key="1">
    <citation type="journal article" date="2015" name="Genome Biol. Evol.">
        <title>Comparative Genomics of a Bacterivorous Green Alga Reveals Evolutionary Causalities and Consequences of Phago-Mixotrophic Mode of Nutrition.</title>
        <authorList>
            <person name="Burns J.A."/>
            <person name="Paasch A."/>
            <person name="Narechania A."/>
            <person name="Kim E."/>
        </authorList>
    </citation>
    <scope>NUCLEOTIDE SEQUENCE [LARGE SCALE GENOMIC DNA]</scope>
    <source>
        <strain evidence="2 3">PLY_AMNH</strain>
    </source>
</reference>
<dbReference type="Proteomes" id="UP001190700">
    <property type="component" value="Unassembled WGS sequence"/>
</dbReference>
<keyword evidence="3" id="KW-1185">Reference proteome</keyword>
<proteinExistence type="predicted"/>
<name>A0AAE0LHA6_9CHLO</name>
<evidence type="ECO:0000256" key="1">
    <source>
        <dbReference type="SAM" id="Phobius"/>
    </source>
</evidence>
<comment type="caution">
    <text evidence="2">The sequence shown here is derived from an EMBL/GenBank/DDBJ whole genome shotgun (WGS) entry which is preliminary data.</text>
</comment>
<protein>
    <submittedName>
        <fullName evidence="2">Uncharacterized protein</fullName>
    </submittedName>
</protein>
<keyword evidence="1" id="KW-0812">Transmembrane</keyword>
<feature type="transmembrane region" description="Helical" evidence="1">
    <location>
        <begin position="139"/>
        <end position="161"/>
    </location>
</feature>
<evidence type="ECO:0000313" key="2">
    <source>
        <dbReference type="EMBL" id="KAK3285243.1"/>
    </source>
</evidence>
<feature type="transmembrane region" description="Helical" evidence="1">
    <location>
        <begin position="84"/>
        <end position="101"/>
    </location>
</feature>
<dbReference type="EMBL" id="LGRX02001905">
    <property type="protein sequence ID" value="KAK3285243.1"/>
    <property type="molecule type" value="Genomic_DNA"/>
</dbReference>
<evidence type="ECO:0000313" key="3">
    <source>
        <dbReference type="Proteomes" id="UP001190700"/>
    </source>
</evidence>
<keyword evidence="1" id="KW-0472">Membrane</keyword>
<keyword evidence="1" id="KW-1133">Transmembrane helix</keyword>
<organism evidence="2 3">
    <name type="scientific">Cymbomonas tetramitiformis</name>
    <dbReference type="NCBI Taxonomy" id="36881"/>
    <lineage>
        <taxon>Eukaryota</taxon>
        <taxon>Viridiplantae</taxon>
        <taxon>Chlorophyta</taxon>
        <taxon>Pyramimonadophyceae</taxon>
        <taxon>Pyramimonadales</taxon>
        <taxon>Pyramimonadaceae</taxon>
        <taxon>Cymbomonas</taxon>
    </lineage>
</organism>
<feature type="transmembrane region" description="Helical" evidence="1">
    <location>
        <begin position="55"/>
        <end position="72"/>
    </location>
</feature>
<sequence>MAEVFVVIVVQTILLLFLQFGKTLLPSNFVARKACHAGSGLLMLLLNSRDVVARFFVYSVVFVSLGMTWKWFPSWVPVFRFGGLYDSGITIYLVIVCFWFYCQQPSVALAPLFFADPAGAIFGKLFSNQGINKVWWENKTVVGTLAVFFVAFLALDIPVFAPRLCVASLCALGEAFGGRTYDNAVIAIPALGSWLWFHGWATGAETTSSIAEMLGI</sequence>
<accession>A0AAE0LHA6</accession>
<gene>
    <name evidence="2" type="ORF">CYMTET_7140</name>
</gene>
<dbReference type="AlphaFoldDB" id="A0AAE0LHA6"/>